<reference evidence="12" key="1">
    <citation type="submission" date="2016-10" db="EMBL/GenBank/DDBJ databases">
        <authorList>
            <person name="de Groot N.N."/>
        </authorList>
    </citation>
    <scope>NUCLEOTIDE SEQUENCE</scope>
</reference>
<evidence type="ECO:0000256" key="11">
    <source>
        <dbReference type="SAM" id="Phobius"/>
    </source>
</evidence>
<dbReference type="EMBL" id="FPHQ01000047">
    <property type="protein sequence ID" value="SFV76118.1"/>
    <property type="molecule type" value="Genomic_DNA"/>
</dbReference>
<evidence type="ECO:0000313" key="14">
    <source>
        <dbReference type="EMBL" id="SFV81374.1"/>
    </source>
</evidence>
<evidence type="ECO:0000256" key="8">
    <source>
        <dbReference type="ARBA" id="ARBA00023136"/>
    </source>
</evidence>
<evidence type="ECO:0000256" key="2">
    <source>
        <dbReference type="ARBA" id="ARBA00010441"/>
    </source>
</evidence>
<dbReference type="Gene3D" id="1.20.120.1760">
    <property type="match status" value="1"/>
</dbReference>
<sequence length="203" mass="22869">MMTLPNIITLSRIALIPIFVALYYLQPAYNLDGFINIKAPDNIFTQINFWVTGVYAFISTTDYLDGYLARKLNMTSQLGAFLDPVADKLMVSVALILLVDFYPTDTHWYITICALIIISREILVSALREWMGTIGQRSTVNVSYIGKVKTFVQVFAILFLLYQQPFFGLPSFEIGVALLLAATLLTLYSGFIYLKEGVKTFDS</sequence>
<dbReference type="InterPro" id="IPR048254">
    <property type="entry name" value="CDP_ALCOHOL_P_TRANSF_CS"/>
</dbReference>
<dbReference type="InterPro" id="IPR050324">
    <property type="entry name" value="CDP-alcohol_PTase-I"/>
</dbReference>
<dbReference type="Pfam" id="PF01066">
    <property type="entry name" value="CDP-OH_P_transf"/>
    <property type="match status" value="1"/>
</dbReference>
<dbReference type="EC" id="2.7.8.5" evidence="12"/>
<dbReference type="PANTHER" id="PTHR14269:SF62">
    <property type="entry name" value="CDP-DIACYLGLYCEROL--GLYCEROL-3-PHOSPHATE 3-PHOSPHATIDYLTRANSFERASE 1, CHLOROPLASTIC"/>
    <property type="match status" value="1"/>
</dbReference>
<gene>
    <name evidence="12" type="ORF">MNB_SUP05-10-285</name>
    <name evidence="13" type="ORF">MNB_SUP05-11-104</name>
    <name evidence="14" type="ORF">MNB_SUP05-6-1020</name>
</gene>
<dbReference type="InterPro" id="IPR004570">
    <property type="entry name" value="Phosphatidylglycerol_P_synth"/>
</dbReference>
<comment type="subcellular location">
    <subcellularLocation>
        <location evidence="1">Membrane</location>
        <topology evidence="1">Multi-pass membrane protein</topology>
    </subcellularLocation>
</comment>
<keyword evidence="10" id="KW-1208">Phospholipid metabolism</keyword>
<evidence type="ECO:0000256" key="3">
    <source>
        <dbReference type="ARBA" id="ARBA00022516"/>
    </source>
</evidence>
<keyword evidence="8 11" id="KW-0472">Membrane</keyword>
<dbReference type="PIRSF" id="PIRSF000847">
    <property type="entry name" value="Phos_ph_gly_syn"/>
    <property type="match status" value="1"/>
</dbReference>
<evidence type="ECO:0000313" key="13">
    <source>
        <dbReference type="EMBL" id="SFV79168.1"/>
    </source>
</evidence>
<evidence type="ECO:0000256" key="7">
    <source>
        <dbReference type="ARBA" id="ARBA00023098"/>
    </source>
</evidence>
<dbReference type="PANTHER" id="PTHR14269">
    <property type="entry name" value="CDP-DIACYLGLYCEROL--GLYCEROL-3-PHOSPHATE 3-PHOSPHATIDYLTRANSFERASE-RELATED"/>
    <property type="match status" value="1"/>
</dbReference>
<dbReference type="GO" id="GO:0046474">
    <property type="term" value="P:glycerophospholipid biosynthetic process"/>
    <property type="evidence" value="ECO:0007669"/>
    <property type="project" value="TreeGrafter"/>
</dbReference>
<feature type="transmembrane region" description="Helical" evidence="11">
    <location>
        <begin position="7"/>
        <end position="25"/>
    </location>
</feature>
<name>A0A1W1D693_9ZZZZ</name>
<evidence type="ECO:0000256" key="9">
    <source>
        <dbReference type="ARBA" id="ARBA00023209"/>
    </source>
</evidence>
<dbReference type="GO" id="GO:0005886">
    <property type="term" value="C:plasma membrane"/>
    <property type="evidence" value="ECO:0007669"/>
    <property type="project" value="TreeGrafter"/>
</dbReference>
<evidence type="ECO:0000256" key="6">
    <source>
        <dbReference type="ARBA" id="ARBA00022989"/>
    </source>
</evidence>
<feature type="transmembrane region" description="Helical" evidence="11">
    <location>
        <begin position="139"/>
        <end position="162"/>
    </location>
</feature>
<dbReference type="EMBL" id="FPHV01000061">
    <property type="protein sequence ID" value="SFV81374.1"/>
    <property type="molecule type" value="Genomic_DNA"/>
</dbReference>
<feature type="transmembrane region" description="Helical" evidence="11">
    <location>
        <begin position="108"/>
        <end position="127"/>
    </location>
</feature>
<keyword evidence="6 11" id="KW-1133">Transmembrane helix</keyword>
<dbReference type="EMBL" id="FPHS01000131">
    <property type="protein sequence ID" value="SFV79168.1"/>
    <property type="molecule type" value="Genomic_DNA"/>
</dbReference>
<protein>
    <submittedName>
        <fullName evidence="12">CDP-diacylglycerol--glycerol-3-phosphate 3-phosphatidyltransferase</fullName>
        <ecNumber evidence="12">2.7.8.5</ecNumber>
    </submittedName>
</protein>
<dbReference type="InterPro" id="IPR000462">
    <property type="entry name" value="CDP-OH_P_trans"/>
</dbReference>
<keyword evidence="4 12" id="KW-0808">Transferase</keyword>
<accession>A0A1W1D693</accession>
<evidence type="ECO:0000256" key="5">
    <source>
        <dbReference type="ARBA" id="ARBA00022692"/>
    </source>
</evidence>
<dbReference type="InterPro" id="IPR043130">
    <property type="entry name" value="CDP-OH_PTrfase_TM_dom"/>
</dbReference>
<keyword evidence="7" id="KW-0443">Lipid metabolism</keyword>
<dbReference type="GO" id="GO:0008444">
    <property type="term" value="F:CDP-diacylglycerol-glycerol-3-phosphate 3-phosphatidyltransferase activity"/>
    <property type="evidence" value="ECO:0007669"/>
    <property type="project" value="UniProtKB-EC"/>
</dbReference>
<evidence type="ECO:0000256" key="4">
    <source>
        <dbReference type="ARBA" id="ARBA00022679"/>
    </source>
</evidence>
<dbReference type="NCBIfam" id="TIGR00560">
    <property type="entry name" value="pgsA"/>
    <property type="match status" value="1"/>
</dbReference>
<keyword evidence="3" id="KW-0444">Lipid biosynthesis</keyword>
<proteinExistence type="inferred from homology"/>
<keyword evidence="9" id="KW-0594">Phospholipid biosynthesis</keyword>
<dbReference type="AlphaFoldDB" id="A0A1W1D693"/>
<evidence type="ECO:0000313" key="12">
    <source>
        <dbReference type="EMBL" id="SFV76118.1"/>
    </source>
</evidence>
<comment type="similarity">
    <text evidence="2">Belongs to the CDP-alcohol phosphatidyltransferase class-I family.</text>
</comment>
<evidence type="ECO:0000256" key="1">
    <source>
        <dbReference type="ARBA" id="ARBA00004141"/>
    </source>
</evidence>
<dbReference type="PROSITE" id="PS00379">
    <property type="entry name" value="CDP_ALCOHOL_P_TRANSF"/>
    <property type="match status" value="1"/>
</dbReference>
<evidence type="ECO:0000256" key="10">
    <source>
        <dbReference type="ARBA" id="ARBA00023264"/>
    </source>
</evidence>
<keyword evidence="5 11" id="KW-0812">Transmembrane</keyword>
<feature type="transmembrane region" description="Helical" evidence="11">
    <location>
        <begin position="174"/>
        <end position="194"/>
    </location>
</feature>
<organism evidence="12">
    <name type="scientific">hydrothermal vent metagenome</name>
    <dbReference type="NCBI Taxonomy" id="652676"/>
    <lineage>
        <taxon>unclassified sequences</taxon>
        <taxon>metagenomes</taxon>
        <taxon>ecological metagenomes</taxon>
    </lineage>
</organism>